<keyword evidence="3" id="KW-1185">Reference proteome</keyword>
<dbReference type="AlphaFoldDB" id="A0A3L7A0G2"/>
<gene>
    <name evidence="2" type="ORF">D9V29_01935</name>
</gene>
<dbReference type="InterPro" id="IPR011991">
    <property type="entry name" value="ArsR-like_HTH"/>
</dbReference>
<accession>A0A3L7A0G2</accession>
<dbReference type="EMBL" id="RCUV01000002">
    <property type="protein sequence ID" value="RLP73470.1"/>
    <property type="molecule type" value="Genomic_DNA"/>
</dbReference>
<dbReference type="OrthoDB" id="7945987at2"/>
<dbReference type="GO" id="GO:0003700">
    <property type="term" value="F:DNA-binding transcription factor activity"/>
    <property type="evidence" value="ECO:0007669"/>
    <property type="project" value="InterPro"/>
</dbReference>
<protein>
    <submittedName>
        <fullName evidence="2">ArsR family transcriptional regulator</fullName>
    </submittedName>
</protein>
<dbReference type="InterPro" id="IPR036390">
    <property type="entry name" value="WH_DNA-bd_sf"/>
</dbReference>
<feature type="domain" description="HTH arsR-type" evidence="1">
    <location>
        <begin position="15"/>
        <end position="98"/>
    </location>
</feature>
<evidence type="ECO:0000259" key="1">
    <source>
        <dbReference type="SMART" id="SM00418"/>
    </source>
</evidence>
<sequence>MAAPKRPVHALTDPTAMRALAHPLRVKLLGELRVSGPQSVGMLAEVFDEAPGSISYHVGVLARAGFVAGAPEHARDARERWWAAAESHTRYEPSKLNEDPSTRIASVAMRHTFLQAQSSELAEYIDLEPTLAPEWVAGATSGDSVTFLTPDELRELSDELEELAQRWESRSRPGEPSARPSRLMYSAFVRPRSIGAGAGASRAADDVASPEVSR</sequence>
<dbReference type="InterPro" id="IPR036388">
    <property type="entry name" value="WH-like_DNA-bd_sf"/>
</dbReference>
<dbReference type="Proteomes" id="UP000270299">
    <property type="component" value="Unassembled WGS sequence"/>
</dbReference>
<dbReference type="Gene3D" id="1.10.10.10">
    <property type="entry name" value="Winged helix-like DNA-binding domain superfamily/Winged helix DNA-binding domain"/>
    <property type="match status" value="1"/>
</dbReference>
<evidence type="ECO:0000313" key="3">
    <source>
        <dbReference type="Proteomes" id="UP000270299"/>
    </source>
</evidence>
<reference evidence="2 3" key="1">
    <citation type="submission" date="2018-10" db="EMBL/GenBank/DDBJ databases">
        <authorList>
            <person name="Li J."/>
        </authorList>
    </citation>
    <scope>NUCLEOTIDE SEQUENCE [LARGE SCALE GENOMIC DNA]</scope>
    <source>
        <strain evidence="2 3">CCTCC AB209002</strain>
    </source>
</reference>
<proteinExistence type="predicted"/>
<evidence type="ECO:0000313" key="2">
    <source>
        <dbReference type="EMBL" id="RLP73470.1"/>
    </source>
</evidence>
<organism evidence="2 3">
    <name type="scientific">Mycetocola manganoxydans</name>
    <dbReference type="NCBI Taxonomy" id="699879"/>
    <lineage>
        <taxon>Bacteria</taxon>
        <taxon>Bacillati</taxon>
        <taxon>Actinomycetota</taxon>
        <taxon>Actinomycetes</taxon>
        <taxon>Micrococcales</taxon>
        <taxon>Microbacteriaceae</taxon>
        <taxon>Mycetocola</taxon>
    </lineage>
</organism>
<dbReference type="RefSeq" id="WP_121671634.1">
    <property type="nucleotide sequence ID" value="NZ_BMXM01000002.1"/>
</dbReference>
<dbReference type="InterPro" id="IPR001845">
    <property type="entry name" value="HTH_ArsR_DNA-bd_dom"/>
</dbReference>
<dbReference type="SUPFAM" id="SSF46785">
    <property type="entry name" value="Winged helix' DNA-binding domain"/>
    <property type="match status" value="1"/>
</dbReference>
<comment type="caution">
    <text evidence="2">The sequence shown here is derived from an EMBL/GenBank/DDBJ whole genome shotgun (WGS) entry which is preliminary data.</text>
</comment>
<name>A0A3L7A0G2_9MICO</name>
<dbReference type="SMART" id="SM00418">
    <property type="entry name" value="HTH_ARSR"/>
    <property type="match status" value="1"/>
</dbReference>
<dbReference type="CDD" id="cd00090">
    <property type="entry name" value="HTH_ARSR"/>
    <property type="match status" value="1"/>
</dbReference>
<dbReference type="Pfam" id="PF12840">
    <property type="entry name" value="HTH_20"/>
    <property type="match status" value="1"/>
</dbReference>